<gene>
    <name evidence="1" type="ORF">AGLY_009552</name>
</gene>
<accession>A0A6G0TJY6</accession>
<dbReference type="EMBL" id="VYZN01000037">
    <property type="protein sequence ID" value="KAE9533124.1"/>
    <property type="molecule type" value="Genomic_DNA"/>
</dbReference>
<organism evidence="1 2">
    <name type="scientific">Aphis glycines</name>
    <name type="common">Soybean aphid</name>
    <dbReference type="NCBI Taxonomy" id="307491"/>
    <lineage>
        <taxon>Eukaryota</taxon>
        <taxon>Metazoa</taxon>
        <taxon>Ecdysozoa</taxon>
        <taxon>Arthropoda</taxon>
        <taxon>Hexapoda</taxon>
        <taxon>Insecta</taxon>
        <taxon>Pterygota</taxon>
        <taxon>Neoptera</taxon>
        <taxon>Paraneoptera</taxon>
        <taxon>Hemiptera</taxon>
        <taxon>Sternorrhyncha</taxon>
        <taxon>Aphidomorpha</taxon>
        <taxon>Aphidoidea</taxon>
        <taxon>Aphididae</taxon>
        <taxon>Aphidini</taxon>
        <taxon>Aphis</taxon>
        <taxon>Aphis</taxon>
    </lineage>
</organism>
<reference evidence="1 2" key="1">
    <citation type="submission" date="2019-08" db="EMBL/GenBank/DDBJ databases">
        <title>The genome of the soybean aphid Biotype 1, its phylome, world population structure and adaptation to the North American continent.</title>
        <authorList>
            <person name="Giordano R."/>
            <person name="Donthu R.K."/>
            <person name="Hernandez A.G."/>
            <person name="Wright C.L."/>
            <person name="Zimin A.V."/>
        </authorList>
    </citation>
    <scope>NUCLEOTIDE SEQUENCE [LARGE SCALE GENOMIC DNA]</scope>
    <source>
        <tissue evidence="1">Whole aphids</tissue>
    </source>
</reference>
<protein>
    <submittedName>
        <fullName evidence="1">Uncharacterized protein</fullName>
    </submittedName>
</protein>
<name>A0A6G0TJY6_APHGL</name>
<proteinExistence type="predicted"/>
<keyword evidence="2" id="KW-1185">Reference proteome</keyword>
<comment type="caution">
    <text evidence="1">The sequence shown here is derived from an EMBL/GenBank/DDBJ whole genome shotgun (WGS) entry which is preliminary data.</text>
</comment>
<sequence>MVGRGLFGVFANKYPGVWFEESVVMVELQDLFKTLEIFMNPKCSLNDLIILHFSARCSVPQFLIHIARRSSSGFGYWKKLISPRVLASLLQYGTEQRISFRNIKKQTIMCKDYAEILIAYWHQDFDITAKIKAIDIHIVVIPSQHHATEPYKIIRYNYLHSRNCQLKIHIDLKIKFFKNKKHSLYLYLIGQANIINYLCTKKK</sequence>
<evidence type="ECO:0000313" key="2">
    <source>
        <dbReference type="Proteomes" id="UP000475862"/>
    </source>
</evidence>
<dbReference type="AlphaFoldDB" id="A0A6G0TJY6"/>
<evidence type="ECO:0000313" key="1">
    <source>
        <dbReference type="EMBL" id="KAE9533124.1"/>
    </source>
</evidence>
<dbReference type="Proteomes" id="UP000475862">
    <property type="component" value="Unassembled WGS sequence"/>
</dbReference>